<dbReference type="EMBL" id="SNYW01000006">
    <property type="protein sequence ID" value="TDQ84192.1"/>
    <property type="molecule type" value="Genomic_DNA"/>
</dbReference>
<dbReference type="Pfam" id="PF04773">
    <property type="entry name" value="FecR"/>
    <property type="match status" value="1"/>
</dbReference>
<dbReference type="Proteomes" id="UP000295783">
    <property type="component" value="Unassembled WGS sequence"/>
</dbReference>
<evidence type="ECO:0000256" key="2">
    <source>
        <dbReference type="SAM" id="SignalP"/>
    </source>
</evidence>
<evidence type="ECO:0000259" key="3">
    <source>
        <dbReference type="Pfam" id="PF04773"/>
    </source>
</evidence>
<comment type="caution">
    <text evidence="4">The sequence shown here is derived from an EMBL/GenBank/DDBJ whole genome shotgun (WGS) entry which is preliminary data.</text>
</comment>
<feature type="chain" id="PRO_5020794018" evidence="2">
    <location>
        <begin position="23"/>
        <end position="233"/>
    </location>
</feature>
<dbReference type="OrthoDB" id="6038785at2"/>
<feature type="signal peptide" evidence="2">
    <location>
        <begin position="1"/>
        <end position="22"/>
    </location>
</feature>
<accession>A0A4R6WRG3</accession>
<evidence type="ECO:0000313" key="4">
    <source>
        <dbReference type="EMBL" id="TDQ84192.1"/>
    </source>
</evidence>
<keyword evidence="5" id="KW-1185">Reference proteome</keyword>
<dbReference type="Gene3D" id="2.60.120.1440">
    <property type="match status" value="1"/>
</dbReference>
<protein>
    <submittedName>
        <fullName evidence="4">FecR family protein</fullName>
    </submittedName>
</protein>
<evidence type="ECO:0000313" key="5">
    <source>
        <dbReference type="Proteomes" id="UP000295783"/>
    </source>
</evidence>
<name>A0A4R6WRG3_9PROT</name>
<feature type="region of interest" description="Disordered" evidence="1">
    <location>
        <begin position="204"/>
        <end position="233"/>
    </location>
</feature>
<evidence type="ECO:0000256" key="1">
    <source>
        <dbReference type="SAM" id="MobiDB-lite"/>
    </source>
</evidence>
<proteinExistence type="predicted"/>
<reference evidence="4 5" key="1">
    <citation type="submission" date="2019-03" db="EMBL/GenBank/DDBJ databases">
        <title>Genomic Encyclopedia of Type Strains, Phase III (KMG-III): the genomes of soil and plant-associated and newly described type strains.</title>
        <authorList>
            <person name="Whitman W."/>
        </authorList>
    </citation>
    <scope>NUCLEOTIDE SEQUENCE [LARGE SCALE GENOMIC DNA]</scope>
    <source>
        <strain evidence="4 5">CGMCC 1.7660</strain>
    </source>
</reference>
<feature type="domain" description="FecR protein" evidence="3">
    <location>
        <begin position="59"/>
        <end position="157"/>
    </location>
</feature>
<dbReference type="RefSeq" id="WP_133612235.1">
    <property type="nucleotide sequence ID" value="NZ_SNYW01000006.1"/>
</dbReference>
<sequence length="233" mass="23855">MRIPSSLLVAAVLIGLASPSAADPVGLVQKLQNTAYGTPPQAARMPKQPTDGVEFNELIETVPRSAIEIGFIDGSSLTLGADASVLIDEFVFDSASGSGNAVIGIGKGAVRWATGVMPPQNVVIETPTASIAIRGTLLKIGVKPNGDSIIALLRGLVNVRSINSGQSADLNPGQTALVTRDGVEVVDQVLSVADAIVDDGWSRAEDFSTGRRGRGRDSSGSGGSGSGNNSNDY</sequence>
<gene>
    <name evidence="4" type="ORF">A8950_0740</name>
</gene>
<organism evidence="4 5">
    <name type="scientific">Dongia mobilis</name>
    <dbReference type="NCBI Taxonomy" id="578943"/>
    <lineage>
        <taxon>Bacteria</taxon>
        <taxon>Pseudomonadati</taxon>
        <taxon>Pseudomonadota</taxon>
        <taxon>Alphaproteobacteria</taxon>
        <taxon>Rhodospirillales</taxon>
        <taxon>Dongiaceae</taxon>
        <taxon>Dongia</taxon>
    </lineage>
</organism>
<keyword evidence="2" id="KW-0732">Signal</keyword>
<dbReference type="InterPro" id="IPR006860">
    <property type="entry name" value="FecR"/>
</dbReference>
<dbReference type="AlphaFoldDB" id="A0A4R6WRG3"/>